<feature type="transmembrane region" description="Helical" evidence="1">
    <location>
        <begin position="141"/>
        <end position="163"/>
    </location>
</feature>
<dbReference type="STRING" id="59922.P9303_01811"/>
<keyword evidence="1" id="KW-0812">Transmembrane</keyword>
<dbReference type="EMBL" id="CP000554">
    <property type="protein sequence ID" value="ABM76936.1"/>
    <property type="molecule type" value="Genomic_DNA"/>
</dbReference>
<evidence type="ECO:0000313" key="2">
    <source>
        <dbReference type="EMBL" id="ABM76936.1"/>
    </source>
</evidence>
<reference evidence="2 3" key="1">
    <citation type="journal article" date="2007" name="PLoS Genet.">
        <title>Patterns and implications of gene gain and loss in the evolution of Prochlorococcus.</title>
        <authorList>
            <person name="Kettler G.C."/>
            <person name="Martiny A.C."/>
            <person name="Huang K."/>
            <person name="Zucker J."/>
            <person name="Coleman M.L."/>
            <person name="Rodrigue S."/>
            <person name="Chen F."/>
            <person name="Lapidus A."/>
            <person name="Ferriera S."/>
            <person name="Johnson J."/>
            <person name="Steglich C."/>
            <person name="Church G.M."/>
            <person name="Richardson P."/>
            <person name="Chisholm S.W."/>
        </authorList>
    </citation>
    <scope>NUCLEOTIDE SEQUENCE [LARGE SCALE GENOMIC DNA]</scope>
    <source>
        <strain evidence="2 3">MIT 9303</strain>
    </source>
</reference>
<sequence>MARLHQQPICLASSLFVPWLTLAAPTWLSLSGVGPCWAVLWLLPWALVDGPVSGLTAGLCLGLVLDGLSLGGASQLPALMALGWWWGRLGRRAPPIQGSFNLGLLAWIGTALVGLSLWLQTLLIQFDSSVSWLQSWGLHTFLAQSLITGLVAPLLVSWMLLIWRRLARA</sequence>
<evidence type="ECO:0000313" key="3">
    <source>
        <dbReference type="Proteomes" id="UP000002274"/>
    </source>
</evidence>
<feature type="transmembrane region" description="Helical" evidence="1">
    <location>
        <begin position="99"/>
        <end position="121"/>
    </location>
</feature>
<dbReference type="RefSeq" id="WP_011824866.1">
    <property type="nucleotide sequence ID" value="NC_008820.1"/>
</dbReference>
<gene>
    <name evidence="2" type="ordered locus">P9303_01811</name>
</gene>
<evidence type="ECO:0008006" key="4">
    <source>
        <dbReference type="Google" id="ProtNLM"/>
    </source>
</evidence>
<dbReference type="BioCyc" id="PMAR59922:G1G80-175-MONOMER"/>
<organism evidence="2 3">
    <name type="scientific">Prochlorococcus marinus (strain MIT 9303)</name>
    <dbReference type="NCBI Taxonomy" id="59922"/>
    <lineage>
        <taxon>Bacteria</taxon>
        <taxon>Bacillati</taxon>
        <taxon>Cyanobacteriota</taxon>
        <taxon>Cyanophyceae</taxon>
        <taxon>Synechococcales</taxon>
        <taxon>Prochlorococcaceae</taxon>
        <taxon>Prochlorococcus</taxon>
    </lineage>
</organism>
<proteinExistence type="predicted"/>
<accession>A2C626</accession>
<keyword evidence="1" id="KW-0472">Membrane</keyword>
<dbReference type="HOGENOM" id="CLU_105759_0_0_3"/>
<protein>
    <recommendedName>
        <fullName evidence="4">Rod shape-determining protein MreD</fullName>
    </recommendedName>
</protein>
<keyword evidence="1" id="KW-1133">Transmembrane helix</keyword>
<feature type="transmembrane region" description="Helical" evidence="1">
    <location>
        <begin position="54"/>
        <end position="87"/>
    </location>
</feature>
<evidence type="ECO:0000256" key="1">
    <source>
        <dbReference type="SAM" id="Phobius"/>
    </source>
</evidence>
<dbReference type="KEGG" id="pmf:P9303_01811"/>
<dbReference type="AlphaFoldDB" id="A2C626"/>
<dbReference type="Proteomes" id="UP000002274">
    <property type="component" value="Chromosome"/>
</dbReference>
<name>A2C626_PROM3</name>